<keyword evidence="3 4" id="KW-0418">Kinase</keyword>
<dbReference type="InterPro" id="IPR002139">
    <property type="entry name" value="Ribo/fructo_kinase"/>
</dbReference>
<dbReference type="PROSITE" id="PS00584">
    <property type="entry name" value="PFKB_KINASES_2"/>
    <property type="match status" value="1"/>
</dbReference>
<dbReference type="InterPro" id="IPR011611">
    <property type="entry name" value="PfkB_dom"/>
</dbReference>
<dbReference type="PRINTS" id="PR00990">
    <property type="entry name" value="RIBOKINASE"/>
</dbReference>
<evidence type="ECO:0000256" key="2">
    <source>
        <dbReference type="ARBA" id="ARBA00022679"/>
    </source>
</evidence>
<gene>
    <name evidence="6" type="ORF">EJC49_08515</name>
</gene>
<dbReference type="PANTHER" id="PTHR10584">
    <property type="entry name" value="SUGAR KINASE"/>
    <property type="match status" value="1"/>
</dbReference>
<dbReference type="InterPro" id="IPR029056">
    <property type="entry name" value="Ribokinase-like"/>
</dbReference>
<dbReference type="GO" id="GO:0016301">
    <property type="term" value="F:kinase activity"/>
    <property type="evidence" value="ECO:0007669"/>
    <property type="project" value="UniProtKB-KW"/>
</dbReference>
<evidence type="ECO:0000256" key="4">
    <source>
        <dbReference type="RuleBase" id="RU003704"/>
    </source>
</evidence>
<dbReference type="AlphaFoldDB" id="A0A3R9ZSM1"/>
<evidence type="ECO:0000313" key="7">
    <source>
        <dbReference type="Proteomes" id="UP000278398"/>
    </source>
</evidence>
<dbReference type="OrthoDB" id="9775849at2"/>
<keyword evidence="7" id="KW-1185">Reference proteome</keyword>
<sequence length="292" mass="29920">MSGGIAIIGYASLDHAAMLDSVPRPGRTSTILARPANAWPRLGGSPAYVAGALAAAGVTDARPVSWIGADEAGDAYLAQLRDKGVLVDAMARVPDARTPMAVLAYDPDGGCCCLYDPGMPKHLALTPQQRAVIADADWLCVTIGPTRATLDALEALSPTARLAWVVKDDPRALTPDLAAKLAGRADLICHSRAERGFVEAAFRAAPASRPERIVIETLGGEGATVSRGGTSLSVVTIPFETPDPTGAGDTFAGGVIAALAAGETDLQAVVEAGHHAAAALLRSRLVSTDESA</sequence>
<dbReference type="PANTHER" id="PTHR10584:SF166">
    <property type="entry name" value="RIBOKINASE"/>
    <property type="match status" value="1"/>
</dbReference>
<evidence type="ECO:0000256" key="3">
    <source>
        <dbReference type="ARBA" id="ARBA00022777"/>
    </source>
</evidence>
<evidence type="ECO:0000259" key="5">
    <source>
        <dbReference type="Pfam" id="PF00294"/>
    </source>
</evidence>
<dbReference type="Pfam" id="PF00294">
    <property type="entry name" value="PfkB"/>
    <property type="match status" value="1"/>
</dbReference>
<dbReference type="Proteomes" id="UP000278398">
    <property type="component" value="Unassembled WGS sequence"/>
</dbReference>
<comment type="similarity">
    <text evidence="1 4">Belongs to the carbohydrate kinase PfkB family.</text>
</comment>
<protein>
    <submittedName>
        <fullName evidence="6">Carbohydrate kinase family protein</fullName>
    </submittedName>
</protein>
<dbReference type="RefSeq" id="WP_126699250.1">
    <property type="nucleotide sequence ID" value="NZ_RWKW01000031.1"/>
</dbReference>
<dbReference type="InterPro" id="IPR002173">
    <property type="entry name" value="Carboh/pur_kinase_PfkB_CS"/>
</dbReference>
<dbReference type="EMBL" id="RWKW01000031">
    <property type="protein sequence ID" value="RST86741.1"/>
    <property type="molecule type" value="Genomic_DNA"/>
</dbReference>
<organism evidence="6 7">
    <name type="scientific">Aquibium carbonis</name>
    <dbReference type="NCBI Taxonomy" id="2495581"/>
    <lineage>
        <taxon>Bacteria</taxon>
        <taxon>Pseudomonadati</taxon>
        <taxon>Pseudomonadota</taxon>
        <taxon>Alphaproteobacteria</taxon>
        <taxon>Hyphomicrobiales</taxon>
        <taxon>Phyllobacteriaceae</taxon>
        <taxon>Aquibium</taxon>
    </lineage>
</organism>
<accession>A0A3R9ZSM1</accession>
<reference evidence="6 7" key="1">
    <citation type="submission" date="2018-12" db="EMBL/GenBank/DDBJ databases">
        <title>Mesorhizobium carbonis sp. nov., isolated from coal mine water.</title>
        <authorList>
            <person name="Xin W."/>
            <person name="Xu Z."/>
            <person name="Xiang F."/>
            <person name="Zhang J."/>
            <person name="Xi L."/>
            <person name="Liu J."/>
        </authorList>
    </citation>
    <scope>NUCLEOTIDE SEQUENCE [LARGE SCALE GENOMIC DNA]</scope>
    <source>
        <strain evidence="6 7">B2.3</strain>
    </source>
</reference>
<evidence type="ECO:0000256" key="1">
    <source>
        <dbReference type="ARBA" id="ARBA00010688"/>
    </source>
</evidence>
<feature type="domain" description="Carbohydrate kinase PfkB" evidence="5">
    <location>
        <begin position="8"/>
        <end position="288"/>
    </location>
</feature>
<dbReference type="GO" id="GO:0005829">
    <property type="term" value="C:cytosol"/>
    <property type="evidence" value="ECO:0007669"/>
    <property type="project" value="TreeGrafter"/>
</dbReference>
<name>A0A3R9ZSM1_9HYPH</name>
<comment type="caution">
    <text evidence="6">The sequence shown here is derived from an EMBL/GenBank/DDBJ whole genome shotgun (WGS) entry which is preliminary data.</text>
</comment>
<proteinExistence type="inferred from homology"/>
<dbReference type="SUPFAM" id="SSF53613">
    <property type="entry name" value="Ribokinase-like"/>
    <property type="match status" value="1"/>
</dbReference>
<dbReference type="Gene3D" id="3.40.1190.20">
    <property type="match status" value="1"/>
</dbReference>
<evidence type="ECO:0000313" key="6">
    <source>
        <dbReference type="EMBL" id="RST86741.1"/>
    </source>
</evidence>
<keyword evidence="2 4" id="KW-0808">Transferase</keyword>
<dbReference type="GO" id="GO:0006796">
    <property type="term" value="P:phosphate-containing compound metabolic process"/>
    <property type="evidence" value="ECO:0007669"/>
    <property type="project" value="UniProtKB-ARBA"/>
</dbReference>